<feature type="domain" description="Periplasmic binding protein" evidence="5">
    <location>
        <begin position="82"/>
        <end position="334"/>
    </location>
</feature>
<dbReference type="GO" id="GO:0030313">
    <property type="term" value="C:cell envelope"/>
    <property type="evidence" value="ECO:0007669"/>
    <property type="project" value="UniProtKB-SubCell"/>
</dbReference>
<dbReference type="EMBL" id="CP162511">
    <property type="protein sequence ID" value="XDI05381.1"/>
    <property type="molecule type" value="Genomic_DNA"/>
</dbReference>
<proteinExistence type="inferred from homology"/>
<organism evidence="6">
    <name type="scientific">Herbiconiux sp. A18JL235</name>
    <dbReference type="NCBI Taxonomy" id="3152363"/>
    <lineage>
        <taxon>Bacteria</taxon>
        <taxon>Bacillati</taxon>
        <taxon>Actinomycetota</taxon>
        <taxon>Actinomycetes</taxon>
        <taxon>Micrococcales</taxon>
        <taxon>Microbacteriaceae</taxon>
        <taxon>Herbiconiux</taxon>
    </lineage>
</organism>
<dbReference type="CDD" id="cd01536">
    <property type="entry name" value="PBP1_ABC_sugar_binding-like"/>
    <property type="match status" value="1"/>
</dbReference>
<evidence type="ECO:0000256" key="1">
    <source>
        <dbReference type="ARBA" id="ARBA00004196"/>
    </source>
</evidence>
<dbReference type="GO" id="GO:0030246">
    <property type="term" value="F:carbohydrate binding"/>
    <property type="evidence" value="ECO:0007669"/>
    <property type="project" value="UniProtKB-ARBA"/>
</dbReference>
<comment type="subcellular location">
    <subcellularLocation>
        <location evidence="1">Cell envelope</location>
    </subcellularLocation>
</comment>
<comment type="similarity">
    <text evidence="2">Belongs to the bacterial solute-binding protein 2 family.</text>
</comment>
<accession>A0AB39BG50</accession>
<evidence type="ECO:0000313" key="6">
    <source>
        <dbReference type="EMBL" id="XDI05381.1"/>
    </source>
</evidence>
<dbReference type="InterPro" id="IPR028082">
    <property type="entry name" value="Peripla_BP_I"/>
</dbReference>
<name>A0AB39BG50_9MICO</name>
<feature type="signal peptide" evidence="4">
    <location>
        <begin position="1"/>
        <end position="19"/>
    </location>
</feature>
<feature type="chain" id="PRO_5044231313" evidence="4">
    <location>
        <begin position="20"/>
        <end position="377"/>
    </location>
</feature>
<dbReference type="InterPro" id="IPR025997">
    <property type="entry name" value="SBP_2_dom"/>
</dbReference>
<evidence type="ECO:0000256" key="2">
    <source>
        <dbReference type="ARBA" id="ARBA00007639"/>
    </source>
</evidence>
<evidence type="ECO:0000259" key="5">
    <source>
        <dbReference type="Pfam" id="PF13407"/>
    </source>
</evidence>
<gene>
    <name evidence="6" type="ORF">ABFY20_18995</name>
</gene>
<protein>
    <submittedName>
        <fullName evidence="6">Sugar ABC transporter substrate-binding protein</fullName>
    </submittedName>
</protein>
<dbReference type="PANTHER" id="PTHR46847:SF1">
    <property type="entry name" value="D-ALLOSE-BINDING PERIPLASMIC PROTEIN-RELATED"/>
    <property type="match status" value="1"/>
</dbReference>
<dbReference type="Pfam" id="PF13407">
    <property type="entry name" value="Peripla_BP_4"/>
    <property type="match status" value="1"/>
</dbReference>
<dbReference type="PANTHER" id="PTHR46847">
    <property type="entry name" value="D-ALLOSE-BINDING PERIPLASMIC PROTEIN-RELATED"/>
    <property type="match status" value="1"/>
</dbReference>
<reference evidence="6" key="1">
    <citation type="submission" date="2024-05" db="EMBL/GenBank/DDBJ databases">
        <title>Herbiconiux sp. A18JL235.</title>
        <authorList>
            <person name="Zhang G."/>
        </authorList>
    </citation>
    <scope>NUCLEOTIDE SEQUENCE</scope>
    <source>
        <strain evidence="6">A18JL235</strain>
    </source>
</reference>
<evidence type="ECO:0000256" key="4">
    <source>
        <dbReference type="SAM" id="SignalP"/>
    </source>
</evidence>
<dbReference type="SUPFAM" id="SSF53822">
    <property type="entry name" value="Periplasmic binding protein-like I"/>
    <property type="match status" value="1"/>
</dbReference>
<keyword evidence="3 4" id="KW-0732">Signal</keyword>
<sequence>MRRTTATLVGMGVLAFALAGCTPAISSEGGSTAAAPADAADADCVAAVTPAVEAAMEPSELVAPDAPLDLSALAGKSIWYITNSQNQFSTEMSTGVEEAGKAAGVDITVFDGQNSTSRYSEGINQAIAQGADGIILMAVQPAVVKEDLAAASAAGIKVLSTLNGDPDEPVADGTFGNLSADYTADGELMGQWALYDSGCAADVVVVQSSPVHVWDLAAKGIESAITGSGSSSTVKVLDIDPAKIATDTTSQLQTALQVDPDVNYVLPVWDSAMPYISPAIASSGGKAKVLAHDGISASLELIAAGKDQQGTVAMPPPGWIGWAAFDEVARAVTGAADPGYVIPTRLVTTENVGDGSVADVSPNYTDYQSAFTTAWSK</sequence>
<dbReference type="RefSeq" id="WP_368497769.1">
    <property type="nucleotide sequence ID" value="NZ_CP162511.1"/>
</dbReference>
<dbReference type="AlphaFoldDB" id="A0AB39BG50"/>
<dbReference type="Gene3D" id="3.40.50.2300">
    <property type="match status" value="2"/>
</dbReference>
<evidence type="ECO:0000256" key="3">
    <source>
        <dbReference type="ARBA" id="ARBA00022729"/>
    </source>
</evidence>
<dbReference type="PROSITE" id="PS51257">
    <property type="entry name" value="PROKAR_LIPOPROTEIN"/>
    <property type="match status" value="1"/>
</dbReference>